<keyword evidence="3" id="KW-1185">Reference proteome</keyword>
<reference evidence="2 3" key="1">
    <citation type="submission" date="2017-01" db="EMBL/GenBank/DDBJ databases">
        <authorList>
            <person name="Mah S.A."/>
            <person name="Swanson W.J."/>
            <person name="Moy G.W."/>
            <person name="Vacquier V.D."/>
        </authorList>
    </citation>
    <scope>NUCLEOTIDE SEQUENCE [LARGE SCALE GENOMIC DNA]</scope>
    <source>
        <strain evidence="2 3">GSMNP</strain>
    </source>
</reference>
<feature type="compositionally biased region" description="Basic and acidic residues" evidence="1">
    <location>
        <begin position="182"/>
        <end position="192"/>
    </location>
</feature>
<gene>
    <name evidence="2" type="ORF">AYI70_g2475</name>
</gene>
<feature type="compositionally biased region" description="Low complexity" evidence="1">
    <location>
        <begin position="255"/>
        <end position="275"/>
    </location>
</feature>
<comment type="caution">
    <text evidence="2">The sequence shown here is derived from an EMBL/GenBank/DDBJ whole genome shotgun (WGS) entry which is preliminary data.</text>
</comment>
<dbReference type="EMBL" id="LSSN01000608">
    <property type="protein sequence ID" value="OMJ23087.1"/>
    <property type="molecule type" value="Genomic_DNA"/>
</dbReference>
<protein>
    <submittedName>
        <fullName evidence="2">Uncharacterized protein</fullName>
    </submittedName>
</protein>
<name>A0A1R1Y7Y8_9FUNG</name>
<evidence type="ECO:0000313" key="2">
    <source>
        <dbReference type="EMBL" id="OMJ23087.1"/>
    </source>
</evidence>
<evidence type="ECO:0000256" key="1">
    <source>
        <dbReference type="SAM" id="MobiDB-lite"/>
    </source>
</evidence>
<dbReference type="Proteomes" id="UP000187283">
    <property type="component" value="Unassembled WGS sequence"/>
</dbReference>
<sequence>MLPENCKQYIENSNEPYTQDCSPNITDEMLVSSKSEAPESQKHKRFVFSGDKISLRNTKVKSKSSTSEIKGSEKISSISGSIRSMFGRAPSSSNRYNSKLGSKETVVDSAFFSIKEITPTNLSGRTKIFSSRNNSSFSEYKLLNKVKSDFSIRKSKQSLSRPTTQNSSSYNKIEGGFSPDLDSFHTIRDQRTSKSSIGGYSRERLDSVDRTILHFMKTQGTEEPDENTSFSLDPNKDRIDKFSFSNNENIDDDTANNSDSDTISGNSSKSKSTKKAASAVNSKEGVYVGYDYGIKDAKIPAKVENCMLEPFLPNRESTPLIALKPVAEFYTDSDKIIKPDIKPLFMNRKSISKSFVEEKGNLDSGSLISQATNSELPLDLANAQNIELNADFELINIKYPKPPHQIDIKDQNEVTKKLKPERFRDLNFYAESDSGSLYYASDTLSKKKVTNHPKIKVSNI</sequence>
<proteinExistence type="predicted"/>
<organism evidence="2 3">
    <name type="scientific">Smittium culicis</name>
    <dbReference type="NCBI Taxonomy" id="133412"/>
    <lineage>
        <taxon>Eukaryota</taxon>
        <taxon>Fungi</taxon>
        <taxon>Fungi incertae sedis</taxon>
        <taxon>Zoopagomycota</taxon>
        <taxon>Kickxellomycotina</taxon>
        <taxon>Harpellomycetes</taxon>
        <taxon>Harpellales</taxon>
        <taxon>Legeriomycetaceae</taxon>
        <taxon>Smittium</taxon>
    </lineage>
</organism>
<feature type="region of interest" description="Disordered" evidence="1">
    <location>
        <begin position="217"/>
        <end position="275"/>
    </location>
</feature>
<feature type="compositionally biased region" description="Polar residues" evidence="1">
    <location>
        <begin position="157"/>
        <end position="171"/>
    </location>
</feature>
<accession>A0A1R1Y7Y8</accession>
<dbReference type="OrthoDB" id="10365743at2759"/>
<feature type="region of interest" description="Disordered" evidence="1">
    <location>
        <begin position="153"/>
        <end position="201"/>
    </location>
</feature>
<dbReference type="AlphaFoldDB" id="A0A1R1Y7Y8"/>
<evidence type="ECO:0000313" key="3">
    <source>
        <dbReference type="Proteomes" id="UP000187283"/>
    </source>
</evidence>